<feature type="non-terminal residue" evidence="1">
    <location>
        <position position="1"/>
    </location>
</feature>
<dbReference type="EMBL" id="AP015043">
    <property type="protein sequence ID" value="BAT99352.1"/>
    <property type="molecule type" value="Genomic_DNA"/>
</dbReference>
<keyword evidence="2" id="KW-1185">Reference proteome</keyword>
<organism evidence="1 2">
    <name type="scientific">Vigna angularis var. angularis</name>
    <dbReference type="NCBI Taxonomy" id="157739"/>
    <lineage>
        <taxon>Eukaryota</taxon>
        <taxon>Viridiplantae</taxon>
        <taxon>Streptophyta</taxon>
        <taxon>Embryophyta</taxon>
        <taxon>Tracheophyta</taxon>
        <taxon>Spermatophyta</taxon>
        <taxon>Magnoliopsida</taxon>
        <taxon>eudicotyledons</taxon>
        <taxon>Gunneridae</taxon>
        <taxon>Pentapetalae</taxon>
        <taxon>rosids</taxon>
        <taxon>fabids</taxon>
        <taxon>Fabales</taxon>
        <taxon>Fabaceae</taxon>
        <taxon>Papilionoideae</taxon>
        <taxon>50 kb inversion clade</taxon>
        <taxon>NPAAA clade</taxon>
        <taxon>indigoferoid/millettioid clade</taxon>
        <taxon>Phaseoleae</taxon>
        <taxon>Vigna</taxon>
    </lineage>
</organism>
<dbReference type="AlphaFoldDB" id="A0A0S3T297"/>
<gene>
    <name evidence="1" type="primary">Vigan.10G076400</name>
    <name evidence="1" type="ORF">VIGAN_10076400</name>
</gene>
<accession>A0A0S3T297</accession>
<evidence type="ECO:0000313" key="2">
    <source>
        <dbReference type="Proteomes" id="UP000291084"/>
    </source>
</evidence>
<sequence length="82" mass="9355">RKELPKTKRIKKAKQIVLLDVGVGEKAHKKQSRYVILTRMVEAGKYFLSTFHIPNCCSLSFSFHVIDLKGDSMATFHFANSN</sequence>
<evidence type="ECO:0000313" key="1">
    <source>
        <dbReference type="EMBL" id="BAT99352.1"/>
    </source>
</evidence>
<dbReference type="Proteomes" id="UP000291084">
    <property type="component" value="Chromosome 10"/>
</dbReference>
<name>A0A0S3T297_PHAAN</name>
<protein>
    <submittedName>
        <fullName evidence="1">Uncharacterized protein</fullName>
    </submittedName>
</protein>
<reference evidence="1 2" key="1">
    <citation type="journal article" date="2015" name="Sci. Rep.">
        <title>The power of single molecule real-time sequencing technology in the de novo assembly of a eukaryotic genome.</title>
        <authorList>
            <person name="Sakai H."/>
            <person name="Naito K."/>
            <person name="Ogiso-Tanaka E."/>
            <person name="Takahashi Y."/>
            <person name="Iseki K."/>
            <person name="Muto C."/>
            <person name="Satou K."/>
            <person name="Teruya K."/>
            <person name="Shiroma A."/>
            <person name="Shimoji M."/>
            <person name="Hirano T."/>
            <person name="Itoh T."/>
            <person name="Kaga A."/>
            <person name="Tomooka N."/>
        </authorList>
    </citation>
    <scope>NUCLEOTIDE SEQUENCE [LARGE SCALE GENOMIC DNA]</scope>
    <source>
        <strain evidence="2">cv. Shumari</strain>
    </source>
</reference>
<proteinExistence type="predicted"/>